<dbReference type="InterPro" id="IPR036397">
    <property type="entry name" value="RNaseH_sf"/>
</dbReference>
<dbReference type="InterPro" id="IPR001888">
    <property type="entry name" value="Transposase_1"/>
</dbReference>
<reference evidence="2 3" key="1">
    <citation type="journal article" date="2021" name="Elife">
        <title>Chloroplast acquisition without the gene transfer in kleptoplastic sea slugs, Plakobranchus ocellatus.</title>
        <authorList>
            <person name="Maeda T."/>
            <person name="Takahashi S."/>
            <person name="Yoshida T."/>
            <person name="Shimamura S."/>
            <person name="Takaki Y."/>
            <person name="Nagai Y."/>
            <person name="Toyoda A."/>
            <person name="Suzuki Y."/>
            <person name="Arimoto A."/>
            <person name="Ishii H."/>
            <person name="Satoh N."/>
            <person name="Nishiyama T."/>
            <person name="Hasebe M."/>
            <person name="Maruyama T."/>
            <person name="Minagawa J."/>
            <person name="Obokata J."/>
            <person name="Shigenobu S."/>
        </authorList>
    </citation>
    <scope>NUCLEOTIDE SEQUENCE [LARGE SCALE GENOMIC DNA]</scope>
</reference>
<dbReference type="GO" id="GO:0003676">
    <property type="term" value="F:nucleic acid binding"/>
    <property type="evidence" value="ECO:0007669"/>
    <property type="project" value="InterPro"/>
</dbReference>
<dbReference type="PANTHER" id="PTHR46060">
    <property type="entry name" value="MARINER MOS1 TRANSPOSASE-LIKE PROTEIN"/>
    <property type="match status" value="1"/>
</dbReference>
<protein>
    <submittedName>
        <fullName evidence="2">Transposase</fullName>
    </submittedName>
</protein>
<dbReference type="InterPro" id="IPR052709">
    <property type="entry name" value="Transposase-MT_Hybrid"/>
</dbReference>
<feature type="region of interest" description="Disordered" evidence="1">
    <location>
        <begin position="1"/>
        <end position="28"/>
    </location>
</feature>
<evidence type="ECO:0000256" key="1">
    <source>
        <dbReference type="SAM" id="MobiDB-lite"/>
    </source>
</evidence>
<evidence type="ECO:0000313" key="2">
    <source>
        <dbReference type="EMBL" id="GFR89924.1"/>
    </source>
</evidence>
<dbReference type="PANTHER" id="PTHR46060:SF1">
    <property type="entry name" value="MARINER MOS1 TRANSPOSASE-LIKE PROTEIN"/>
    <property type="match status" value="1"/>
</dbReference>
<comment type="caution">
    <text evidence="2">The sequence shown here is derived from an EMBL/GenBank/DDBJ whole genome shotgun (WGS) entry which is preliminary data.</text>
</comment>
<sequence length="304" mass="35823">MKGGDPTESILRDQKRSGRPLSASNAANQKAVDRMILSNRRIKQKYIAKELEISKERVQHIITDILGDRKVSARCVPRMLTDEMKMQRKPTCAELLKHYEQEGEEFIQRIVTGDKSWVHHYDLKIKRQSMEYGHKSSPSSRKFKVVASARKVMLTVFWDSERIDHIQFLKQGNTVNSEWYISTLRKLSARLKRMRHTKHAILHHDNARPHTSRQTEEALHKMNFVVLPHPSYSPELASSDFYLFPKLKKHLRGIRGNHYESDEDVEAAVRHWFRQKCVDFFTDGMRQLVRRWQLCVDRDGDYVE</sequence>
<dbReference type="Proteomes" id="UP000762676">
    <property type="component" value="Unassembled WGS sequence"/>
</dbReference>
<name>A0AAV4GWZ9_9GAST</name>
<evidence type="ECO:0000313" key="3">
    <source>
        <dbReference type="Proteomes" id="UP000762676"/>
    </source>
</evidence>
<keyword evidence="3" id="KW-1185">Reference proteome</keyword>
<dbReference type="Pfam" id="PF01359">
    <property type="entry name" value="Transposase_1"/>
    <property type="match status" value="1"/>
</dbReference>
<gene>
    <name evidence="2" type="ORF">ElyMa_006137000</name>
</gene>
<dbReference type="Gene3D" id="3.30.420.10">
    <property type="entry name" value="Ribonuclease H-like superfamily/Ribonuclease H"/>
    <property type="match status" value="1"/>
</dbReference>
<dbReference type="AlphaFoldDB" id="A0AAV4GWZ9"/>
<organism evidence="2 3">
    <name type="scientific">Elysia marginata</name>
    <dbReference type="NCBI Taxonomy" id="1093978"/>
    <lineage>
        <taxon>Eukaryota</taxon>
        <taxon>Metazoa</taxon>
        <taxon>Spiralia</taxon>
        <taxon>Lophotrochozoa</taxon>
        <taxon>Mollusca</taxon>
        <taxon>Gastropoda</taxon>
        <taxon>Heterobranchia</taxon>
        <taxon>Euthyneura</taxon>
        <taxon>Panpulmonata</taxon>
        <taxon>Sacoglossa</taxon>
        <taxon>Placobranchoidea</taxon>
        <taxon>Plakobranchidae</taxon>
        <taxon>Elysia</taxon>
    </lineage>
</organism>
<accession>A0AAV4GWZ9</accession>
<dbReference type="EMBL" id="BMAT01012322">
    <property type="protein sequence ID" value="GFR89924.1"/>
    <property type="molecule type" value="Genomic_DNA"/>
</dbReference>
<proteinExistence type="predicted"/>